<dbReference type="InterPro" id="IPR026947">
    <property type="entry name" value="UBN_middle_dom"/>
</dbReference>
<feature type="region of interest" description="Disordered" evidence="3">
    <location>
        <begin position="843"/>
        <end position="908"/>
    </location>
</feature>
<feature type="compositionally biased region" description="Low complexity" evidence="3">
    <location>
        <begin position="669"/>
        <end position="701"/>
    </location>
</feature>
<feature type="region of interest" description="Disordered" evidence="3">
    <location>
        <begin position="550"/>
        <end position="600"/>
    </location>
</feature>
<dbReference type="Pfam" id="PF14075">
    <property type="entry name" value="UBN_AB"/>
    <property type="match status" value="1"/>
</dbReference>
<reference evidence="6" key="1">
    <citation type="journal article" date="2014" name="Insect Biochem. Mol. Biol.">
        <title>An insight into the sialome of the frog biting fly, Corethrella appendiculata.</title>
        <authorList>
            <person name="Ribeiro J.M.C."/>
            <person name="Chagas A.C."/>
            <person name="Pham V.M."/>
            <person name="Lounibos L.P."/>
            <person name="Calvo E."/>
        </authorList>
    </citation>
    <scope>NUCLEOTIDE SEQUENCE</scope>
    <source>
        <tissue evidence="6">Salivary glands</tissue>
    </source>
</reference>
<dbReference type="GO" id="GO:0006325">
    <property type="term" value="P:chromatin organization"/>
    <property type="evidence" value="ECO:0007669"/>
    <property type="project" value="TreeGrafter"/>
</dbReference>
<sequence>KSKSGRKTKTFRLQLDLFEPTANSFPEFNFQKLIRDEKKKNAKKHNKTPEEPSVFGPVDDEVARIAKQFEDKYGSSSRSTQNYCDRGIGYDDNDSFIDNTEAYDELIPDEIETIGGGFYINSGKLEFKQLSNFERPDDIHRMPKPKKRVISSSSSSDDEENNATTTNNLGEKLLNGHVEKKLKTCSTATTEIVATATSTSTTTITTTVVDEPVQKVKAKSSHHHHHNHNKEKEKVIKKPDTGDGSDSGKETTKAVKTTTVKDMLRLKRDNLLKKEQSKKNDVTISSSDDDDDDDEDSNDDSNSNSDSDEDSSSSSQSSSGDETDKSSKQPNGIIKPHKVKSAKLPNDLPEHLVSDIKSLKEIGQKCSDRTTFFDPNVIDLLLKIDTSARFCGLSTRNHVLKYLESYVPVSQKTMLVKIKKARLQQEENKMEKVVSKLKLKIDEISRTAILEYERKRFEVEELRENLKQQHNGDDTEAKKIKNPKRKFPWDDTSRTLLENIVTIKRQIFNHVKPKDENVDDFIANYLKSTIIPLWPTSWIKYSDLQKELDRRKKPGKDIKKLTNNPTNTSQQAQIQQQITSVSISSSSNENKCTKSTDQSLTSSSITITTTTLAAAATTATIVTSSPNNNNKSSKTISSDNKTEKIDKNPTDISTTTAIVNNVTVENHQSSTSSSPTSAAASTTKRASDHSINSIMSSPPSSTKKDSHSHSSPIKHSNSDTLQTFDEDEIQTHVINLNENTSSGSNKSSKLTAVKPSLPAITEQSSLKDEISTIASDQPTTTATTTSTHNDDSDSSIEYVGEYSSDGVISVGSSPEKETAKDSPSPINDNFLTVPSKEKYAKLTENSSNKISPTSTHRFVSGSGKSNSHHTNSNHAAANGGQTNNLDSAKSPPAGVKMNNDSEINKETDVDVHQVFQHIKELQEIS</sequence>
<feature type="compositionally biased region" description="Low complexity" evidence="3">
    <location>
        <begin position="623"/>
        <end position="639"/>
    </location>
</feature>
<feature type="region of interest" description="Disordered" evidence="3">
    <location>
        <begin position="623"/>
        <end position="652"/>
    </location>
</feature>
<feature type="compositionally biased region" description="Polar residues" evidence="3">
    <location>
        <begin position="843"/>
        <end position="887"/>
    </location>
</feature>
<feature type="compositionally biased region" description="Basic and acidic residues" evidence="3">
    <location>
        <begin position="640"/>
        <end position="649"/>
    </location>
</feature>
<dbReference type="Pfam" id="PF08729">
    <property type="entry name" value="HUN"/>
    <property type="match status" value="1"/>
</dbReference>
<dbReference type="EMBL" id="GANO01002775">
    <property type="protein sequence ID" value="JAB57096.1"/>
    <property type="molecule type" value="mRNA"/>
</dbReference>
<keyword evidence="1" id="KW-0597">Phosphoprotein</keyword>
<feature type="compositionally biased region" description="Low complexity" evidence="3">
    <location>
        <begin position="775"/>
        <end position="787"/>
    </location>
</feature>
<evidence type="ECO:0000256" key="1">
    <source>
        <dbReference type="ARBA" id="ARBA00022553"/>
    </source>
</evidence>
<feature type="non-terminal residue" evidence="6">
    <location>
        <position position="1"/>
    </location>
</feature>
<feature type="compositionally biased region" description="Basic residues" evidence="3">
    <location>
        <begin position="216"/>
        <end position="229"/>
    </location>
</feature>
<proteinExistence type="evidence at transcript level"/>
<name>U5ETI0_9DIPT</name>
<dbReference type="AlphaFoldDB" id="U5ETI0"/>
<protein>
    <submittedName>
        <fullName evidence="6">Putative ubinuclein nuclear protein</fullName>
    </submittedName>
</protein>
<dbReference type="GO" id="GO:0005634">
    <property type="term" value="C:nucleus"/>
    <property type="evidence" value="ECO:0007669"/>
    <property type="project" value="TreeGrafter"/>
</dbReference>
<feature type="region of interest" description="Disordered" evidence="3">
    <location>
        <begin position="136"/>
        <end position="172"/>
    </location>
</feature>
<feature type="compositionally biased region" description="Low complexity" evidence="3">
    <location>
        <begin position="569"/>
        <end position="587"/>
    </location>
</feature>
<evidence type="ECO:0000256" key="3">
    <source>
        <dbReference type="SAM" id="MobiDB-lite"/>
    </source>
</evidence>
<feature type="region of interest" description="Disordered" evidence="3">
    <location>
        <begin position="213"/>
        <end position="346"/>
    </location>
</feature>
<dbReference type="PANTHER" id="PTHR21669:SF28">
    <property type="entry name" value="YEMANUCLEIN"/>
    <property type="match status" value="1"/>
</dbReference>
<feature type="compositionally biased region" description="Acidic residues" evidence="3">
    <location>
        <begin position="287"/>
        <end position="299"/>
    </location>
</feature>
<feature type="region of interest" description="Disordered" evidence="3">
    <location>
        <begin position="664"/>
        <end position="721"/>
    </location>
</feature>
<evidence type="ECO:0000259" key="4">
    <source>
        <dbReference type="Pfam" id="PF08729"/>
    </source>
</evidence>
<feature type="coiled-coil region" evidence="2">
    <location>
        <begin position="416"/>
        <end position="469"/>
    </location>
</feature>
<feature type="domain" description="Hpc2-related" evidence="4">
    <location>
        <begin position="78"/>
        <end position="126"/>
    </location>
</feature>
<feature type="compositionally biased region" description="Basic and acidic residues" evidence="3">
    <location>
        <begin position="262"/>
        <end position="281"/>
    </location>
</feature>
<evidence type="ECO:0000259" key="5">
    <source>
        <dbReference type="Pfam" id="PF14075"/>
    </source>
</evidence>
<feature type="region of interest" description="Disordered" evidence="3">
    <location>
        <begin position="761"/>
        <end position="831"/>
    </location>
</feature>
<dbReference type="PANTHER" id="PTHR21669">
    <property type="entry name" value="CAPZ-INTERACTING PROTEIN AND RELATED PROTEINS"/>
    <property type="match status" value="1"/>
</dbReference>
<evidence type="ECO:0000256" key="2">
    <source>
        <dbReference type="SAM" id="Coils"/>
    </source>
</evidence>
<feature type="compositionally biased region" description="Basic and acidic residues" evidence="3">
    <location>
        <begin position="550"/>
        <end position="560"/>
    </location>
</feature>
<keyword evidence="2" id="KW-0175">Coiled coil</keyword>
<dbReference type="InterPro" id="IPR014840">
    <property type="entry name" value="HRD"/>
</dbReference>
<feature type="compositionally biased region" description="Basic and acidic residues" evidence="3">
    <location>
        <begin position="230"/>
        <end position="253"/>
    </location>
</feature>
<evidence type="ECO:0000313" key="6">
    <source>
        <dbReference type="EMBL" id="JAB57096.1"/>
    </source>
</evidence>
<accession>U5ETI0</accession>
<feature type="compositionally biased region" description="Polar residues" evidence="3">
    <location>
        <begin position="588"/>
        <end position="598"/>
    </location>
</feature>
<organism evidence="6">
    <name type="scientific">Corethrella appendiculata</name>
    <dbReference type="NCBI Taxonomy" id="1370023"/>
    <lineage>
        <taxon>Eukaryota</taxon>
        <taxon>Metazoa</taxon>
        <taxon>Ecdysozoa</taxon>
        <taxon>Arthropoda</taxon>
        <taxon>Hexapoda</taxon>
        <taxon>Insecta</taxon>
        <taxon>Pterygota</taxon>
        <taxon>Neoptera</taxon>
        <taxon>Endopterygota</taxon>
        <taxon>Diptera</taxon>
        <taxon>Nematocera</taxon>
        <taxon>Culicoidea</taxon>
        <taxon>Chaoboridae</taxon>
        <taxon>Corethrella</taxon>
    </lineage>
</organism>
<feature type="domain" description="Ubinuclein middle" evidence="5">
    <location>
        <begin position="344"/>
        <end position="546"/>
    </location>
</feature>